<keyword evidence="3" id="KW-1185">Reference proteome</keyword>
<dbReference type="Proteomes" id="UP000799441">
    <property type="component" value="Unassembled WGS sequence"/>
</dbReference>
<evidence type="ECO:0000313" key="2">
    <source>
        <dbReference type="EMBL" id="KAF2722934.1"/>
    </source>
</evidence>
<sequence length="170" mass="19126">MTSTLQAAMRRIFTATRAPLASSRLPRQPNAFLPAPSLNSRRTIFNNMFNKSAASSNGNSNEKAGPTGDENAWIRAQLMKEMQEIMQEAQAQMTATQPDPAKNPLDLMKRMQNVMEEMEKTLSEEEKKKLDGFKGMLVKGMQEAMKLMRKKVFCSHDGRRVIMSVGEGRN</sequence>
<evidence type="ECO:0000256" key="1">
    <source>
        <dbReference type="SAM" id="Coils"/>
    </source>
</evidence>
<organism evidence="2 3">
    <name type="scientific">Polychaeton citri CBS 116435</name>
    <dbReference type="NCBI Taxonomy" id="1314669"/>
    <lineage>
        <taxon>Eukaryota</taxon>
        <taxon>Fungi</taxon>
        <taxon>Dikarya</taxon>
        <taxon>Ascomycota</taxon>
        <taxon>Pezizomycotina</taxon>
        <taxon>Dothideomycetes</taxon>
        <taxon>Dothideomycetidae</taxon>
        <taxon>Capnodiales</taxon>
        <taxon>Capnodiaceae</taxon>
        <taxon>Polychaeton</taxon>
    </lineage>
</organism>
<reference evidence="2" key="1">
    <citation type="journal article" date="2020" name="Stud. Mycol.">
        <title>101 Dothideomycetes genomes: a test case for predicting lifestyles and emergence of pathogens.</title>
        <authorList>
            <person name="Haridas S."/>
            <person name="Albert R."/>
            <person name="Binder M."/>
            <person name="Bloem J."/>
            <person name="Labutti K."/>
            <person name="Salamov A."/>
            <person name="Andreopoulos B."/>
            <person name="Baker S."/>
            <person name="Barry K."/>
            <person name="Bills G."/>
            <person name="Bluhm B."/>
            <person name="Cannon C."/>
            <person name="Castanera R."/>
            <person name="Culley D."/>
            <person name="Daum C."/>
            <person name="Ezra D."/>
            <person name="Gonzalez J."/>
            <person name="Henrissat B."/>
            <person name="Kuo A."/>
            <person name="Liang C."/>
            <person name="Lipzen A."/>
            <person name="Lutzoni F."/>
            <person name="Magnuson J."/>
            <person name="Mondo S."/>
            <person name="Nolan M."/>
            <person name="Ohm R."/>
            <person name="Pangilinan J."/>
            <person name="Park H.-J."/>
            <person name="Ramirez L."/>
            <person name="Alfaro M."/>
            <person name="Sun H."/>
            <person name="Tritt A."/>
            <person name="Yoshinaga Y."/>
            <person name="Zwiers L.-H."/>
            <person name="Turgeon B."/>
            <person name="Goodwin S."/>
            <person name="Spatafora J."/>
            <person name="Crous P."/>
            <person name="Grigoriev I."/>
        </authorList>
    </citation>
    <scope>NUCLEOTIDE SEQUENCE</scope>
    <source>
        <strain evidence="2">CBS 116435</strain>
    </source>
</reference>
<proteinExistence type="predicted"/>
<keyword evidence="1" id="KW-0175">Coiled coil</keyword>
<gene>
    <name evidence="2" type="ORF">K431DRAFT_36552</name>
</gene>
<comment type="caution">
    <text evidence="2">The sequence shown here is derived from an EMBL/GenBank/DDBJ whole genome shotgun (WGS) entry which is preliminary data.</text>
</comment>
<feature type="coiled-coil region" evidence="1">
    <location>
        <begin position="75"/>
        <end position="128"/>
    </location>
</feature>
<accession>A0A9P4QAQ6</accession>
<dbReference type="EMBL" id="MU003779">
    <property type="protein sequence ID" value="KAF2722934.1"/>
    <property type="molecule type" value="Genomic_DNA"/>
</dbReference>
<name>A0A9P4QAQ6_9PEZI</name>
<protein>
    <submittedName>
        <fullName evidence="2">Uncharacterized protein</fullName>
    </submittedName>
</protein>
<dbReference type="AlphaFoldDB" id="A0A9P4QAQ6"/>
<evidence type="ECO:0000313" key="3">
    <source>
        <dbReference type="Proteomes" id="UP000799441"/>
    </source>
</evidence>